<accession>A0A6M4YDK3</accession>
<sequence length="106" mass="11237">MRLVIACCFAFSVTACATKQYPQAPLVSAEESAVLDCQSIKVEIAKTHSVQSEIERTGEFDGKTVLGALGDFGIGNGIAKSEARQKASNRLTQLQSLEAAKCQSQG</sequence>
<organism evidence="2 3">
    <name type="scientific">Aeromonas media</name>
    <dbReference type="NCBI Taxonomy" id="651"/>
    <lineage>
        <taxon>Bacteria</taxon>
        <taxon>Pseudomonadati</taxon>
        <taxon>Pseudomonadota</taxon>
        <taxon>Gammaproteobacteria</taxon>
        <taxon>Aeromonadales</taxon>
        <taxon>Aeromonadaceae</taxon>
        <taxon>Aeromonas</taxon>
    </lineage>
</organism>
<dbReference type="RefSeq" id="WP_216366577.1">
    <property type="nucleotide sequence ID" value="NZ_CAWPJG010000001.1"/>
</dbReference>
<evidence type="ECO:0008006" key="4">
    <source>
        <dbReference type="Google" id="ProtNLM"/>
    </source>
</evidence>
<feature type="signal peptide" evidence="1">
    <location>
        <begin position="1"/>
        <end position="17"/>
    </location>
</feature>
<dbReference type="PROSITE" id="PS51257">
    <property type="entry name" value="PROKAR_LIPOPROTEIN"/>
    <property type="match status" value="1"/>
</dbReference>
<name>A0A6M4YDK3_AERME</name>
<protein>
    <recommendedName>
        <fullName evidence="4">Lipoprotein</fullName>
    </recommendedName>
</protein>
<reference evidence="2 3" key="1">
    <citation type="submission" date="2019-03" db="EMBL/GenBank/DDBJ databases">
        <title>Novel transposon Tn6433 accelerates the dissemination of tet(E) in Aeromonas from aerobic biofilm under oxytetracycline stress.</title>
        <authorList>
            <person name="Shi Y."/>
            <person name="Tian Z."/>
            <person name="Zhang Y."/>
            <person name="Zhang H."/>
            <person name="Yang M."/>
        </authorList>
    </citation>
    <scope>NUCLEOTIDE SEQUENCE [LARGE SCALE GENOMIC DNA]</scope>
    <source>
        <strain evidence="2 3">T0.1-19</strain>
    </source>
</reference>
<feature type="chain" id="PRO_5026925820" description="Lipoprotein" evidence="1">
    <location>
        <begin position="18"/>
        <end position="106"/>
    </location>
</feature>
<evidence type="ECO:0000313" key="2">
    <source>
        <dbReference type="EMBL" id="QJT23327.1"/>
    </source>
</evidence>
<evidence type="ECO:0000313" key="3">
    <source>
        <dbReference type="Proteomes" id="UP000501427"/>
    </source>
</evidence>
<dbReference type="Proteomes" id="UP000501427">
    <property type="component" value="Chromosome"/>
</dbReference>
<keyword evidence="1" id="KW-0732">Signal</keyword>
<dbReference type="AlphaFoldDB" id="A0A6M4YDK3"/>
<dbReference type="EMBL" id="CP038441">
    <property type="protein sequence ID" value="QJT23327.1"/>
    <property type="molecule type" value="Genomic_DNA"/>
</dbReference>
<proteinExistence type="predicted"/>
<gene>
    <name evidence="2" type="ORF">E4184_19155</name>
</gene>
<evidence type="ECO:0000256" key="1">
    <source>
        <dbReference type="SAM" id="SignalP"/>
    </source>
</evidence>